<dbReference type="Proteomes" id="UP000013785">
    <property type="component" value="Unassembled WGS sequence"/>
</dbReference>
<feature type="transmembrane region" description="Helical" evidence="1">
    <location>
        <begin position="100"/>
        <end position="119"/>
    </location>
</feature>
<dbReference type="EMBL" id="AJAT01000017">
    <property type="protein sequence ID" value="EOL42211.1"/>
    <property type="molecule type" value="Genomic_DNA"/>
</dbReference>
<dbReference type="HOGENOM" id="CLU_1872260_0_0_9"/>
<comment type="caution">
    <text evidence="2">The sequence shown here is derived from an EMBL/GenBank/DDBJ whole genome shotgun (WGS) entry which is preliminary data.</text>
</comment>
<dbReference type="RefSeq" id="WP_010769201.1">
    <property type="nucleotide sequence ID" value="NZ_ASWE01000001.1"/>
</dbReference>
<proteinExistence type="predicted"/>
<dbReference type="STRING" id="154621.RV11_GL001512"/>
<reference evidence="2 3" key="1">
    <citation type="submission" date="2013-02" db="EMBL/GenBank/DDBJ databases">
        <title>The Genome Sequence of Enterococcus phoeniculicola BAA-412.</title>
        <authorList>
            <consortium name="The Broad Institute Genome Sequencing Platform"/>
            <consortium name="The Broad Institute Genome Sequencing Center for Infectious Disease"/>
            <person name="Earl A.M."/>
            <person name="Gilmore M.S."/>
            <person name="Lebreton F."/>
            <person name="Walker B."/>
            <person name="Young S.K."/>
            <person name="Zeng Q."/>
            <person name="Gargeya S."/>
            <person name="Fitzgerald M."/>
            <person name="Haas B."/>
            <person name="Abouelleil A."/>
            <person name="Alvarado L."/>
            <person name="Arachchi H.M."/>
            <person name="Berlin A.M."/>
            <person name="Chapman S.B."/>
            <person name="Dewar J."/>
            <person name="Goldberg J."/>
            <person name="Griggs A."/>
            <person name="Gujja S."/>
            <person name="Hansen M."/>
            <person name="Howarth C."/>
            <person name="Imamovic A."/>
            <person name="Larimer J."/>
            <person name="McCowan C."/>
            <person name="Murphy C."/>
            <person name="Neiman D."/>
            <person name="Pearson M."/>
            <person name="Priest M."/>
            <person name="Roberts A."/>
            <person name="Saif S."/>
            <person name="Shea T."/>
            <person name="Sisk P."/>
            <person name="Sykes S."/>
            <person name="Wortman J."/>
            <person name="Nusbaum C."/>
            <person name="Birren B."/>
        </authorList>
    </citation>
    <scope>NUCLEOTIDE SEQUENCE [LARGE SCALE GENOMIC DNA]</scope>
    <source>
        <strain evidence="2 3">ATCC BAA-412</strain>
    </source>
</reference>
<keyword evidence="1" id="KW-0812">Transmembrane</keyword>
<organism evidence="2 3">
    <name type="scientific">Enterococcus phoeniculicola ATCC BAA-412</name>
    <dbReference type="NCBI Taxonomy" id="1158610"/>
    <lineage>
        <taxon>Bacteria</taxon>
        <taxon>Bacillati</taxon>
        <taxon>Bacillota</taxon>
        <taxon>Bacilli</taxon>
        <taxon>Lactobacillales</taxon>
        <taxon>Enterococcaceae</taxon>
        <taxon>Enterococcus</taxon>
    </lineage>
</organism>
<evidence type="ECO:0000313" key="3">
    <source>
        <dbReference type="Proteomes" id="UP000013785"/>
    </source>
</evidence>
<keyword evidence="1" id="KW-1133">Transmembrane helix</keyword>
<evidence type="ECO:0000256" key="1">
    <source>
        <dbReference type="SAM" id="Phobius"/>
    </source>
</evidence>
<feature type="transmembrane region" description="Helical" evidence="1">
    <location>
        <begin position="12"/>
        <end position="29"/>
    </location>
</feature>
<dbReference type="OrthoDB" id="2610916at2"/>
<evidence type="ECO:0000313" key="2">
    <source>
        <dbReference type="EMBL" id="EOL42211.1"/>
    </source>
</evidence>
<dbReference type="PATRIC" id="fig|1158610.3.peg.2542"/>
<name>R3W3Y6_9ENTE</name>
<protein>
    <submittedName>
        <fullName evidence="2">Uncharacterized protein</fullName>
    </submittedName>
</protein>
<dbReference type="eggNOG" id="ENOG5032U3D">
    <property type="taxonomic scope" value="Bacteria"/>
</dbReference>
<gene>
    <name evidence="2" type="ORF">UC3_02562</name>
</gene>
<keyword evidence="3" id="KW-1185">Reference proteome</keyword>
<dbReference type="AlphaFoldDB" id="R3W3Y6"/>
<keyword evidence="1" id="KW-0472">Membrane</keyword>
<accession>R3W3Y6</accession>
<feature type="transmembrane region" description="Helical" evidence="1">
    <location>
        <begin position="71"/>
        <end position="94"/>
    </location>
</feature>
<feature type="transmembrane region" description="Helical" evidence="1">
    <location>
        <begin position="41"/>
        <end position="59"/>
    </location>
</feature>
<sequence>MIKELKNNFMQVSFVTTVWIVLLATVFLPNQQIQIMDSWRILGIGTLFGITFGIVYPYLWNYSTFKAPVNILISTLVNVSCGLGGLLLYSLTLFQFIQPYIIPIIILTCIGHIIGFYFYSKYENRQLAKTLNMKLK</sequence>